<accession>A0A0A9EML3</accession>
<dbReference type="EMBL" id="GBRH01196539">
    <property type="protein sequence ID" value="JAE01357.1"/>
    <property type="molecule type" value="Transcribed_RNA"/>
</dbReference>
<organism evidence="1">
    <name type="scientific">Arundo donax</name>
    <name type="common">Giant reed</name>
    <name type="synonym">Donax arundinaceus</name>
    <dbReference type="NCBI Taxonomy" id="35708"/>
    <lineage>
        <taxon>Eukaryota</taxon>
        <taxon>Viridiplantae</taxon>
        <taxon>Streptophyta</taxon>
        <taxon>Embryophyta</taxon>
        <taxon>Tracheophyta</taxon>
        <taxon>Spermatophyta</taxon>
        <taxon>Magnoliopsida</taxon>
        <taxon>Liliopsida</taxon>
        <taxon>Poales</taxon>
        <taxon>Poaceae</taxon>
        <taxon>PACMAD clade</taxon>
        <taxon>Arundinoideae</taxon>
        <taxon>Arundineae</taxon>
        <taxon>Arundo</taxon>
    </lineage>
</organism>
<name>A0A0A9EML3_ARUDO</name>
<reference evidence="1" key="1">
    <citation type="submission" date="2014-09" db="EMBL/GenBank/DDBJ databases">
        <authorList>
            <person name="Magalhaes I.L.F."/>
            <person name="Oliveira U."/>
            <person name="Santos F.R."/>
            <person name="Vidigal T.H.D.A."/>
            <person name="Brescovit A.D."/>
            <person name="Santos A.J."/>
        </authorList>
    </citation>
    <scope>NUCLEOTIDE SEQUENCE</scope>
    <source>
        <tissue evidence="1">Shoot tissue taken approximately 20 cm above the soil surface</tissue>
    </source>
</reference>
<reference evidence="1" key="2">
    <citation type="journal article" date="2015" name="Data Brief">
        <title>Shoot transcriptome of the giant reed, Arundo donax.</title>
        <authorList>
            <person name="Barrero R.A."/>
            <person name="Guerrero F.D."/>
            <person name="Moolhuijzen P."/>
            <person name="Goolsby J.A."/>
            <person name="Tidwell J."/>
            <person name="Bellgard S.E."/>
            <person name="Bellgard M.I."/>
        </authorList>
    </citation>
    <scope>NUCLEOTIDE SEQUENCE</scope>
    <source>
        <tissue evidence="1">Shoot tissue taken approximately 20 cm above the soil surface</tissue>
    </source>
</reference>
<proteinExistence type="predicted"/>
<dbReference type="AlphaFoldDB" id="A0A0A9EML3"/>
<protein>
    <submittedName>
        <fullName evidence="1">Uncharacterized protein</fullName>
    </submittedName>
</protein>
<evidence type="ECO:0000313" key="1">
    <source>
        <dbReference type="EMBL" id="JAE01357.1"/>
    </source>
</evidence>
<sequence length="25" mass="3007">MTCGEMKFDILHIRVDRQIFPLETI</sequence>